<dbReference type="GO" id="GO:0003905">
    <property type="term" value="F:alkylbase DNA N-glycosylase activity"/>
    <property type="evidence" value="ECO:0007669"/>
    <property type="project" value="InterPro"/>
</dbReference>
<dbReference type="EC" id="3.2.2.-" evidence="5"/>
<dbReference type="InterPro" id="IPR003180">
    <property type="entry name" value="MPG"/>
</dbReference>
<evidence type="ECO:0000256" key="4">
    <source>
        <dbReference type="ARBA" id="ARBA00023204"/>
    </source>
</evidence>
<dbReference type="AlphaFoldDB" id="A0A8J2FS59"/>
<keyword evidence="7" id="KW-1185">Reference proteome</keyword>
<dbReference type="GO" id="GO:0006284">
    <property type="term" value="P:base-excision repair"/>
    <property type="evidence" value="ECO:0007669"/>
    <property type="project" value="InterPro"/>
</dbReference>
<evidence type="ECO:0000313" key="7">
    <source>
        <dbReference type="Proteomes" id="UP000663859"/>
    </source>
</evidence>
<keyword evidence="4 5" id="KW-0234">DNA repair</keyword>
<evidence type="ECO:0000256" key="1">
    <source>
        <dbReference type="ARBA" id="ARBA00009232"/>
    </source>
</evidence>
<gene>
    <name evidence="6" type="ORF">MPNT_150029</name>
</gene>
<proteinExistence type="inferred from homology"/>
<keyword evidence="2 5" id="KW-0227">DNA damage</keyword>
<dbReference type="PANTHER" id="PTHR10429:SF0">
    <property type="entry name" value="DNA-3-METHYLADENINE GLYCOSYLASE"/>
    <property type="match status" value="1"/>
</dbReference>
<sequence>MDQKHGNGTQKGKKIPLEAYRLSDPVDRARFFLGKRLVVETTEGRVSGLICETEAYGGAEDRACHGFGNRKTRRNWVLFEEGGIAYVYLCYGMHYLLNFVLGPKGIPLAVLIRAVWIIEGRSLVQLRRKGVDPKNWANGPGRVTQALGIDGSFNGLSLVGDRIWVEETGLVVPEKELEIGSRVGVDYAGDWAKMPWRFRWIGAQNHCLF</sequence>
<dbReference type="SUPFAM" id="SSF50486">
    <property type="entry name" value="FMT C-terminal domain-like"/>
    <property type="match status" value="1"/>
</dbReference>
<keyword evidence="3 5" id="KW-0378">Hydrolase</keyword>
<dbReference type="InterPro" id="IPR011034">
    <property type="entry name" value="Formyl_transferase-like_C_sf"/>
</dbReference>
<accession>A0A8J2FS59</accession>
<dbReference type="NCBIfam" id="TIGR00567">
    <property type="entry name" value="3mg"/>
    <property type="match status" value="1"/>
</dbReference>
<protein>
    <recommendedName>
        <fullName evidence="5">Putative 3-methyladenine DNA glycosylase</fullName>
        <ecNumber evidence="5">3.2.2.-</ecNumber>
    </recommendedName>
</protein>
<dbReference type="Proteomes" id="UP000663859">
    <property type="component" value="Unassembled WGS sequence"/>
</dbReference>
<evidence type="ECO:0000256" key="3">
    <source>
        <dbReference type="ARBA" id="ARBA00022801"/>
    </source>
</evidence>
<comment type="similarity">
    <text evidence="1 5">Belongs to the DNA glycosylase MPG family.</text>
</comment>
<evidence type="ECO:0000256" key="5">
    <source>
        <dbReference type="HAMAP-Rule" id="MF_00527"/>
    </source>
</evidence>
<evidence type="ECO:0000256" key="2">
    <source>
        <dbReference type="ARBA" id="ARBA00022763"/>
    </source>
</evidence>
<dbReference type="HAMAP" id="MF_00527">
    <property type="entry name" value="3MGH"/>
    <property type="match status" value="1"/>
</dbReference>
<dbReference type="EMBL" id="CAJNOB010000007">
    <property type="protein sequence ID" value="CAF0693955.1"/>
    <property type="molecule type" value="Genomic_DNA"/>
</dbReference>
<reference evidence="6" key="1">
    <citation type="submission" date="2021-02" db="EMBL/GenBank/DDBJ databases">
        <authorList>
            <person name="Cremers G."/>
            <person name="Picone N."/>
        </authorList>
    </citation>
    <scope>NUCLEOTIDE SEQUENCE</scope>
    <source>
        <strain evidence="6">PQ17</strain>
    </source>
</reference>
<name>A0A8J2FS59_9BACT</name>
<dbReference type="Pfam" id="PF02245">
    <property type="entry name" value="Pur_DNA_glyco"/>
    <property type="match status" value="1"/>
</dbReference>
<dbReference type="CDD" id="cd00540">
    <property type="entry name" value="AAG"/>
    <property type="match status" value="1"/>
</dbReference>
<dbReference type="Gene3D" id="3.10.300.10">
    <property type="entry name" value="Methylpurine-DNA glycosylase (MPG)"/>
    <property type="match status" value="1"/>
</dbReference>
<keyword evidence="6" id="KW-0326">Glycosidase</keyword>
<evidence type="ECO:0000313" key="6">
    <source>
        <dbReference type="EMBL" id="CAF0693955.1"/>
    </source>
</evidence>
<organism evidence="6 7">
    <name type="scientific">Candidatus Methylacidithermus pantelleriae</name>
    <dbReference type="NCBI Taxonomy" id="2744239"/>
    <lineage>
        <taxon>Bacteria</taxon>
        <taxon>Pseudomonadati</taxon>
        <taxon>Verrucomicrobiota</taxon>
        <taxon>Methylacidiphilae</taxon>
        <taxon>Methylacidiphilales</taxon>
        <taxon>Methylacidiphilaceae</taxon>
        <taxon>Candidatus Methylacidithermus</taxon>
    </lineage>
</organism>
<dbReference type="FunFam" id="3.10.300.10:FF:000001">
    <property type="entry name" value="Putative 3-methyladenine DNA glycosylase"/>
    <property type="match status" value="1"/>
</dbReference>
<comment type="caution">
    <text evidence="6">The sequence shown here is derived from an EMBL/GenBank/DDBJ whole genome shotgun (WGS) entry which is preliminary data.</text>
</comment>
<dbReference type="GO" id="GO:0003677">
    <property type="term" value="F:DNA binding"/>
    <property type="evidence" value="ECO:0007669"/>
    <property type="project" value="InterPro"/>
</dbReference>
<dbReference type="PANTHER" id="PTHR10429">
    <property type="entry name" value="DNA-3-METHYLADENINE GLYCOSYLASE"/>
    <property type="match status" value="1"/>
</dbReference>
<dbReference type="RefSeq" id="WP_174582956.1">
    <property type="nucleotide sequence ID" value="NZ_CAJNOB010000007.1"/>
</dbReference>
<dbReference type="InterPro" id="IPR036995">
    <property type="entry name" value="MPG_sf"/>
</dbReference>